<evidence type="ECO:0000256" key="1">
    <source>
        <dbReference type="SAM" id="MobiDB-lite"/>
    </source>
</evidence>
<sequence>MAANETTIVDCCNSNAEKRFKIGYVLIIQLEIFRVFVKEYCDGSDLWTKANFYNWNPSLFGLFKSLGQGGTPIASTALLDQSQRTDDMEVAKNSLRDGLAYGLHHVMVCLLFAVTCFPPHFISLKREGRNFFIPSSKHTQETQSDSGKDHSKKID</sequence>
<accession>A0A1L3MT19</accession>
<gene>
    <name evidence="3" type="ORF">A9C19_12330</name>
</gene>
<protein>
    <submittedName>
        <fullName evidence="3">Uncharacterized protein</fullName>
    </submittedName>
</protein>
<organism evidence="3 4">
    <name type="scientific">Bacillus weihaiensis</name>
    <dbReference type="NCBI Taxonomy" id="1547283"/>
    <lineage>
        <taxon>Bacteria</taxon>
        <taxon>Bacillati</taxon>
        <taxon>Bacillota</taxon>
        <taxon>Bacilli</taxon>
        <taxon>Bacillales</taxon>
        <taxon>Bacillaceae</taxon>
        <taxon>Bacillus</taxon>
    </lineage>
</organism>
<keyword evidence="2" id="KW-0472">Membrane</keyword>
<feature type="compositionally biased region" description="Basic and acidic residues" evidence="1">
    <location>
        <begin position="146"/>
        <end position="155"/>
    </location>
</feature>
<dbReference type="Proteomes" id="UP000181936">
    <property type="component" value="Chromosome"/>
</dbReference>
<dbReference type="EMBL" id="CP016020">
    <property type="protein sequence ID" value="APH05476.1"/>
    <property type="molecule type" value="Genomic_DNA"/>
</dbReference>
<dbReference type="AlphaFoldDB" id="A0A1L3MT19"/>
<reference evidence="3 4" key="1">
    <citation type="journal article" date="2016" name="Sci. Rep.">
        <title>Complete genome sequence and transcriptomic analysis of a novel marine strain Bacillus weihaiensis reveals the mechanism of brown algae degradation.</title>
        <authorList>
            <person name="Zhu Y."/>
            <person name="Chen P."/>
            <person name="Bao Y."/>
            <person name="Men Y."/>
            <person name="Zeng Y."/>
            <person name="Yang J."/>
            <person name="Sun J."/>
            <person name="Sun Y."/>
        </authorList>
    </citation>
    <scope>NUCLEOTIDE SEQUENCE [LARGE SCALE GENOMIC DNA]</scope>
    <source>
        <strain evidence="3 4">Alg07</strain>
    </source>
</reference>
<evidence type="ECO:0000313" key="4">
    <source>
        <dbReference type="Proteomes" id="UP000181936"/>
    </source>
</evidence>
<feature type="region of interest" description="Disordered" evidence="1">
    <location>
        <begin position="135"/>
        <end position="155"/>
    </location>
</feature>
<name>A0A1L3MT19_9BACI</name>
<keyword evidence="2" id="KW-0812">Transmembrane</keyword>
<feature type="transmembrane region" description="Helical" evidence="2">
    <location>
        <begin position="102"/>
        <end position="122"/>
    </location>
</feature>
<dbReference type="KEGG" id="bwh:A9C19_12330"/>
<keyword evidence="4" id="KW-1185">Reference proteome</keyword>
<evidence type="ECO:0000256" key="2">
    <source>
        <dbReference type="SAM" id="Phobius"/>
    </source>
</evidence>
<dbReference type="RefSeq" id="WP_145925795.1">
    <property type="nucleotide sequence ID" value="NZ_CP016020.1"/>
</dbReference>
<evidence type="ECO:0000313" key="3">
    <source>
        <dbReference type="EMBL" id="APH05476.1"/>
    </source>
</evidence>
<proteinExistence type="predicted"/>
<keyword evidence="2" id="KW-1133">Transmembrane helix</keyword>